<protein>
    <submittedName>
        <fullName evidence="1">Uncharacterized protein</fullName>
    </submittedName>
</protein>
<dbReference type="AlphaFoldDB" id="A0ABD0MBY3"/>
<comment type="caution">
    <text evidence="1">The sequence shown here is derived from an EMBL/GenBank/DDBJ whole genome shotgun (WGS) entry which is preliminary data.</text>
</comment>
<sequence>VLQESNFPQLVWASIALCADRLVIPPTSKGVKACLETRQEHKLTTKEVKTVGWL</sequence>
<reference evidence="1 2" key="1">
    <citation type="submission" date="2024-05" db="EMBL/GenBank/DDBJ databases">
        <title>Genome sequencing and assembly of Indian major carp, Cirrhinus mrigala (Hamilton, 1822).</title>
        <authorList>
            <person name="Mohindra V."/>
            <person name="Chowdhury L.M."/>
            <person name="Lal K."/>
            <person name="Jena J.K."/>
        </authorList>
    </citation>
    <scope>NUCLEOTIDE SEQUENCE [LARGE SCALE GENOMIC DNA]</scope>
    <source>
        <strain evidence="1">CM1030</strain>
        <tissue evidence="1">Blood</tissue>
    </source>
</reference>
<evidence type="ECO:0000313" key="2">
    <source>
        <dbReference type="Proteomes" id="UP001529510"/>
    </source>
</evidence>
<evidence type="ECO:0000313" key="1">
    <source>
        <dbReference type="EMBL" id="KAL0147025.1"/>
    </source>
</evidence>
<organism evidence="1 2">
    <name type="scientific">Cirrhinus mrigala</name>
    <name type="common">Mrigala</name>
    <dbReference type="NCBI Taxonomy" id="683832"/>
    <lineage>
        <taxon>Eukaryota</taxon>
        <taxon>Metazoa</taxon>
        <taxon>Chordata</taxon>
        <taxon>Craniata</taxon>
        <taxon>Vertebrata</taxon>
        <taxon>Euteleostomi</taxon>
        <taxon>Actinopterygii</taxon>
        <taxon>Neopterygii</taxon>
        <taxon>Teleostei</taxon>
        <taxon>Ostariophysi</taxon>
        <taxon>Cypriniformes</taxon>
        <taxon>Cyprinidae</taxon>
        <taxon>Labeoninae</taxon>
        <taxon>Labeonini</taxon>
        <taxon>Cirrhinus</taxon>
    </lineage>
</organism>
<name>A0ABD0MBY3_CIRMR</name>
<feature type="non-terminal residue" evidence="1">
    <location>
        <position position="1"/>
    </location>
</feature>
<keyword evidence="2" id="KW-1185">Reference proteome</keyword>
<accession>A0ABD0MBY3</accession>
<gene>
    <name evidence="1" type="ORF">M9458_057549</name>
</gene>
<proteinExistence type="predicted"/>
<dbReference type="EMBL" id="JAMKFB020000831">
    <property type="protein sequence ID" value="KAL0147025.1"/>
    <property type="molecule type" value="Genomic_DNA"/>
</dbReference>
<dbReference type="Proteomes" id="UP001529510">
    <property type="component" value="Unassembled WGS sequence"/>
</dbReference>